<dbReference type="EMBL" id="JACCFW010000001">
    <property type="protein sequence ID" value="NYJ74221.1"/>
    <property type="molecule type" value="Genomic_DNA"/>
</dbReference>
<dbReference type="InterPro" id="IPR007210">
    <property type="entry name" value="ABC_Gly_betaine_transp_sub-bd"/>
</dbReference>
<gene>
    <name evidence="2" type="ORF">HNR15_001184</name>
</gene>
<dbReference type="Gene3D" id="3.40.190.10">
    <property type="entry name" value="Periplasmic binding protein-like II"/>
    <property type="match status" value="2"/>
</dbReference>
<reference evidence="2 3" key="1">
    <citation type="submission" date="2020-07" db="EMBL/GenBank/DDBJ databases">
        <title>Sequencing the genomes of 1000 actinobacteria strains.</title>
        <authorList>
            <person name="Klenk H.-P."/>
        </authorList>
    </citation>
    <scope>NUCLEOTIDE SEQUENCE [LARGE SCALE GENOMIC DNA]</scope>
    <source>
        <strain evidence="2 3">DSM 29531</strain>
    </source>
</reference>
<dbReference type="RefSeq" id="WP_179479924.1">
    <property type="nucleotide sequence ID" value="NZ_JACCFW010000001.1"/>
</dbReference>
<dbReference type="AlphaFoldDB" id="A0A853DHA4"/>
<name>A0A853DHA4_9MICO</name>
<dbReference type="Pfam" id="PF04069">
    <property type="entry name" value="OpuAC"/>
    <property type="match status" value="2"/>
</dbReference>
<dbReference type="SUPFAM" id="SSF53850">
    <property type="entry name" value="Periplasmic binding protein-like II"/>
    <property type="match status" value="2"/>
</dbReference>
<protein>
    <submittedName>
        <fullName evidence="2">Osmoprotectant transport system substrate-binding protein</fullName>
    </submittedName>
</protein>
<dbReference type="Gene3D" id="3.40.190.120">
    <property type="entry name" value="Osmoprotection protein (prox), domain 2"/>
    <property type="match status" value="2"/>
</dbReference>
<comment type="caution">
    <text evidence="2">The sequence shown here is derived from an EMBL/GenBank/DDBJ whole genome shotgun (WGS) entry which is preliminary data.</text>
</comment>
<proteinExistence type="predicted"/>
<evidence type="ECO:0000313" key="2">
    <source>
        <dbReference type="EMBL" id="NYJ74221.1"/>
    </source>
</evidence>
<dbReference type="GO" id="GO:0022857">
    <property type="term" value="F:transmembrane transporter activity"/>
    <property type="evidence" value="ECO:0007669"/>
    <property type="project" value="InterPro"/>
</dbReference>
<evidence type="ECO:0000313" key="3">
    <source>
        <dbReference type="Proteomes" id="UP000571817"/>
    </source>
</evidence>
<sequence>MIRSSIGIVAVIGLGLGLAACGKDSSKTGGSNGATSGSSTVASKLIMGGSAEFKTRANGLPGLKKNYGVVFGKYTVTDTGGPVTVGALVNGQIDAADIFSTDPSIKKYGFVSLKDPKNNFAAQNITPLVTKSKATPGVEAVLNAVSAKLSQQALVDMVSQAITDKEDPAAVAKAFLAKNPINMPGKASGVSLSVGSSNFPESVVLGNLYSQALKSAGAKVTDKFNIGSREKYYPALKAGSINMFPEYNGALASYLDNSTSASSTAEVMAALEKALPSSIVALTPAQAQDNDSVMVTKATAEKYHLVSIADLAKKD</sequence>
<accession>A0A853DHA4</accession>
<keyword evidence="3" id="KW-1185">Reference proteome</keyword>
<feature type="domain" description="ABC-type glycine betaine transport system substrate-binding" evidence="1">
    <location>
        <begin position="44"/>
        <end position="178"/>
    </location>
</feature>
<organism evidence="2 3">
    <name type="scientific">Allobranchiibius huperziae</name>
    <dbReference type="NCBI Taxonomy" id="1874116"/>
    <lineage>
        <taxon>Bacteria</taxon>
        <taxon>Bacillati</taxon>
        <taxon>Actinomycetota</taxon>
        <taxon>Actinomycetes</taxon>
        <taxon>Micrococcales</taxon>
        <taxon>Dermacoccaceae</taxon>
        <taxon>Allobranchiibius</taxon>
    </lineage>
</organism>
<feature type="domain" description="ABC-type glycine betaine transport system substrate-binding" evidence="1">
    <location>
        <begin position="191"/>
        <end position="314"/>
    </location>
</feature>
<dbReference type="PROSITE" id="PS51257">
    <property type="entry name" value="PROKAR_LIPOPROTEIN"/>
    <property type="match status" value="1"/>
</dbReference>
<evidence type="ECO:0000259" key="1">
    <source>
        <dbReference type="Pfam" id="PF04069"/>
    </source>
</evidence>
<dbReference type="GO" id="GO:0043190">
    <property type="term" value="C:ATP-binding cassette (ABC) transporter complex"/>
    <property type="evidence" value="ECO:0007669"/>
    <property type="project" value="InterPro"/>
</dbReference>
<dbReference type="Proteomes" id="UP000571817">
    <property type="component" value="Unassembled WGS sequence"/>
</dbReference>